<keyword evidence="3" id="KW-1185">Reference proteome</keyword>
<dbReference type="Pfam" id="PF12679">
    <property type="entry name" value="ABC2_membrane_2"/>
    <property type="match status" value="1"/>
</dbReference>
<dbReference type="EMBL" id="SUMG01000008">
    <property type="protein sequence ID" value="NBG88473.1"/>
    <property type="molecule type" value="Genomic_DNA"/>
</dbReference>
<keyword evidence="1" id="KW-0812">Transmembrane</keyword>
<proteinExistence type="predicted"/>
<evidence type="ECO:0000256" key="1">
    <source>
        <dbReference type="SAM" id="Phobius"/>
    </source>
</evidence>
<dbReference type="Proteomes" id="UP000449710">
    <property type="component" value="Unassembled WGS sequence"/>
</dbReference>
<dbReference type="GO" id="GO:0140359">
    <property type="term" value="F:ABC-type transporter activity"/>
    <property type="evidence" value="ECO:0007669"/>
    <property type="project" value="InterPro"/>
</dbReference>
<feature type="transmembrane region" description="Helical" evidence="1">
    <location>
        <begin position="155"/>
        <end position="177"/>
    </location>
</feature>
<evidence type="ECO:0000313" key="3">
    <source>
        <dbReference type="Proteomes" id="UP000449710"/>
    </source>
</evidence>
<evidence type="ECO:0008006" key="4">
    <source>
        <dbReference type="Google" id="ProtNLM"/>
    </source>
</evidence>
<gene>
    <name evidence="2" type="ORF">ISALK_08155</name>
</gene>
<feature type="transmembrane region" description="Helical" evidence="1">
    <location>
        <begin position="237"/>
        <end position="257"/>
    </location>
</feature>
<dbReference type="AlphaFoldDB" id="A0AA43XKG1"/>
<dbReference type="PANTHER" id="PTHR37305">
    <property type="entry name" value="INTEGRAL MEMBRANE PROTEIN-RELATED"/>
    <property type="match status" value="1"/>
</dbReference>
<feature type="transmembrane region" description="Helical" evidence="1">
    <location>
        <begin position="15"/>
        <end position="33"/>
    </location>
</feature>
<keyword evidence="1" id="KW-1133">Transmembrane helix</keyword>
<name>A0AA43XKG1_9CLOT</name>
<accession>A0AA43XKG1</accession>
<sequence length="264" mass="29830">MNIFIREMRDHRKGFVIWSVVILLFILMAFVEFDAYYDNPEMAEILDTIPRGMLEAFGMYGANLTTINGYMSIVALYLYIMLGIFSVLLGNNIIGKEERDKTGEFLMSMPIKRYRVLISKVAVAVINCLLLNAVAGVGIAIAVSRYNPDRDNVRYILQILVAAFLIQMIFLSLGLFIAASAKVFKKSSAISVALVIVMYMISVIQSLSDSVEFLKYFTPFKYYQASEILQNDGFEGIYLGLTSTIVFIALFGVFIVYPRRDLKL</sequence>
<dbReference type="PANTHER" id="PTHR37305:SF1">
    <property type="entry name" value="MEMBRANE PROTEIN"/>
    <property type="match status" value="1"/>
</dbReference>
<dbReference type="GO" id="GO:0005886">
    <property type="term" value="C:plasma membrane"/>
    <property type="evidence" value="ECO:0007669"/>
    <property type="project" value="UniProtKB-SubCell"/>
</dbReference>
<organism evidence="2 3">
    <name type="scientific">Isachenkonia alkalipeptolytica</name>
    <dbReference type="NCBI Taxonomy" id="2565777"/>
    <lineage>
        <taxon>Bacteria</taxon>
        <taxon>Bacillati</taxon>
        <taxon>Bacillota</taxon>
        <taxon>Clostridia</taxon>
        <taxon>Eubacteriales</taxon>
        <taxon>Clostridiaceae</taxon>
        <taxon>Isachenkonia</taxon>
    </lineage>
</organism>
<evidence type="ECO:0000313" key="2">
    <source>
        <dbReference type="EMBL" id="NBG88473.1"/>
    </source>
</evidence>
<feature type="transmembrane region" description="Helical" evidence="1">
    <location>
        <begin position="189"/>
        <end position="207"/>
    </location>
</feature>
<protein>
    <recommendedName>
        <fullName evidence="4">ABC transporter permease subunit</fullName>
    </recommendedName>
</protein>
<keyword evidence="1" id="KW-0472">Membrane</keyword>
<feature type="transmembrane region" description="Helical" evidence="1">
    <location>
        <begin position="116"/>
        <end position="143"/>
    </location>
</feature>
<dbReference type="RefSeq" id="WP_160721108.1">
    <property type="nucleotide sequence ID" value="NZ_SUMG01000008.1"/>
</dbReference>
<reference evidence="2 3" key="1">
    <citation type="submission" date="2019-04" db="EMBL/GenBank/DDBJ databases">
        <title>Isachenkonia alkalipeptolytica gen. nov. sp. nov. a new anaerobic, alkiliphilic organothrophic bacterium capable to reduce synthesized ferrihydrite isolated from a soda lake.</title>
        <authorList>
            <person name="Toshchakov S.V."/>
            <person name="Zavarzina D.G."/>
            <person name="Zhilina T.N."/>
            <person name="Kostrikina N.A."/>
            <person name="Kublanov I.V."/>
        </authorList>
    </citation>
    <scope>NUCLEOTIDE SEQUENCE [LARGE SCALE GENOMIC DNA]</scope>
    <source>
        <strain evidence="2 3">Z-1701</strain>
    </source>
</reference>
<feature type="transmembrane region" description="Helical" evidence="1">
    <location>
        <begin position="69"/>
        <end position="95"/>
    </location>
</feature>
<comment type="caution">
    <text evidence="2">The sequence shown here is derived from an EMBL/GenBank/DDBJ whole genome shotgun (WGS) entry which is preliminary data.</text>
</comment>